<feature type="signal peptide" evidence="6">
    <location>
        <begin position="1"/>
        <end position="22"/>
    </location>
</feature>
<evidence type="ECO:0000256" key="1">
    <source>
        <dbReference type="ARBA" id="ARBA00004613"/>
    </source>
</evidence>
<dbReference type="PANTHER" id="PTHR22906:SF43">
    <property type="entry name" value="PROPERDIN"/>
    <property type="match status" value="1"/>
</dbReference>
<proteinExistence type="predicted"/>
<keyword evidence="2" id="KW-0964">Secreted</keyword>
<keyword evidence="7" id="KW-1185">Reference proteome</keyword>
<dbReference type="InterPro" id="IPR036383">
    <property type="entry name" value="TSP1_rpt_sf"/>
</dbReference>
<evidence type="ECO:0000256" key="2">
    <source>
        <dbReference type="ARBA" id="ARBA00022525"/>
    </source>
</evidence>
<dbReference type="RefSeq" id="XP_065662097.1">
    <property type="nucleotide sequence ID" value="XM_065806025.1"/>
</dbReference>
<dbReference type="InterPro" id="IPR052065">
    <property type="entry name" value="Compl_asym_regulator"/>
</dbReference>
<feature type="chain" id="PRO_5046887406" evidence="6">
    <location>
        <begin position="23"/>
        <end position="693"/>
    </location>
</feature>
<gene>
    <name evidence="8" type="primary">LOC100198060</name>
</gene>
<dbReference type="SMART" id="SM00209">
    <property type="entry name" value="TSP1"/>
    <property type="match status" value="4"/>
</dbReference>
<evidence type="ECO:0000313" key="8">
    <source>
        <dbReference type="RefSeq" id="XP_065662097.1"/>
    </source>
</evidence>
<accession>A0ABM4CK18</accession>
<keyword evidence="5" id="KW-1015">Disulfide bond</keyword>
<evidence type="ECO:0000256" key="5">
    <source>
        <dbReference type="ARBA" id="ARBA00023157"/>
    </source>
</evidence>
<keyword evidence="3 6" id="KW-0732">Signal</keyword>
<evidence type="ECO:0000256" key="3">
    <source>
        <dbReference type="ARBA" id="ARBA00022729"/>
    </source>
</evidence>
<name>A0ABM4CK18_HYDVU</name>
<evidence type="ECO:0000256" key="6">
    <source>
        <dbReference type="SAM" id="SignalP"/>
    </source>
</evidence>
<keyword evidence="4" id="KW-0677">Repeat</keyword>
<dbReference type="Pfam" id="PF00090">
    <property type="entry name" value="TSP_1"/>
    <property type="match status" value="4"/>
</dbReference>
<dbReference type="InterPro" id="IPR000884">
    <property type="entry name" value="TSP1_rpt"/>
</dbReference>
<organism evidence="7 8">
    <name type="scientific">Hydra vulgaris</name>
    <name type="common">Hydra</name>
    <name type="synonym">Hydra attenuata</name>
    <dbReference type="NCBI Taxonomy" id="6087"/>
    <lineage>
        <taxon>Eukaryota</taxon>
        <taxon>Metazoa</taxon>
        <taxon>Cnidaria</taxon>
        <taxon>Hydrozoa</taxon>
        <taxon>Hydroidolina</taxon>
        <taxon>Anthoathecata</taxon>
        <taxon>Aplanulata</taxon>
        <taxon>Hydridae</taxon>
        <taxon>Hydra</taxon>
    </lineage>
</organism>
<reference evidence="8" key="1">
    <citation type="submission" date="2025-08" db="UniProtKB">
        <authorList>
            <consortium name="RefSeq"/>
        </authorList>
    </citation>
    <scope>IDENTIFICATION</scope>
</reference>
<evidence type="ECO:0000313" key="7">
    <source>
        <dbReference type="Proteomes" id="UP001652625"/>
    </source>
</evidence>
<evidence type="ECO:0000256" key="4">
    <source>
        <dbReference type="ARBA" id="ARBA00022737"/>
    </source>
</evidence>
<dbReference type="SUPFAM" id="SSF82895">
    <property type="entry name" value="TSP-1 type 1 repeat"/>
    <property type="match status" value="4"/>
</dbReference>
<comment type="subcellular location">
    <subcellularLocation>
        <location evidence="1">Secreted</location>
    </subcellularLocation>
</comment>
<dbReference type="PANTHER" id="PTHR22906">
    <property type="entry name" value="PROPERDIN"/>
    <property type="match status" value="1"/>
</dbReference>
<dbReference type="PROSITE" id="PS50092">
    <property type="entry name" value="TSP1"/>
    <property type="match status" value="4"/>
</dbReference>
<dbReference type="Proteomes" id="UP001652625">
    <property type="component" value="Chromosome 09"/>
</dbReference>
<dbReference type="GeneID" id="100198060"/>
<dbReference type="Gene3D" id="2.20.100.10">
    <property type="entry name" value="Thrombospondin type-1 (TSP1) repeat"/>
    <property type="match status" value="4"/>
</dbReference>
<protein>
    <submittedName>
        <fullName evidence="8">Thrombospondin type-1 domain-containing protein 7A isoform X4</fullName>
    </submittedName>
</protein>
<sequence>MIFIFNIKHYLLLLALLKNIFSEHSVCIRDYQKVGCFLQSQCHLKDILINDRVGTENPIDWQNYESYLHSLLCRCNQKAIEKNKLEKKDYNFISIRFYGECYAGKEILNGTQVSGCKTGKYKECVDTDVEECAGTSLVEYLYRIKTSVDGGYSEWSSFSSCSKSCDGGIQMRTRTCTNPSPMGNGKGCKELGQPIEERPCNRVSCASECVFKYNNNESNNDIFIGKVKDENECIKKCFENQKSEPTVNGIKMDLDGTICYCKQGMKSISEETNHPLWKTCFIPLKHRNGFYSMWSSFSTCSKSCDGGIEIRTRTCTNPAPLGDGKDCSEQGLDREERKCNTESCLGCTFKINDGVGAGEVHLGAVKNEAECIAKCFERQKIDPTINGVTTDLAGKNCYCELGMTSQTGGSSWKSCYIPLRYRNGGYTEWSPFSTCSQSCNGGVEVRTRTCTNPSPVGDGKDCQSIGPSREERKCNEVFCDSGCVFKVNDGVGAGEVFMGVVRNENECIAKCYERQKIDPTINGVTTDLTGKSCYCEQGMKSQTGGSSWKSCFIPLKYRNGGYTEWTPFSSCSQSCDGGVEVRTRTCTNPSPVGDGKDCQSIGPSREERKCNEVFCDSGCVFKINDGVGAGEINMGAVKNENECIAKCFERQKIDLTINGVTTDLAGKSCYCEQGMKSQTGSPAWKSCFIKRIS</sequence>